<evidence type="ECO:0000313" key="1">
    <source>
        <dbReference type="EMBL" id="DAD81903.1"/>
    </source>
</evidence>
<accession>A0A8S5MIP4</accession>
<sequence length="627" mass="71893">MSNIITLHTPSGKELSQRKLETYARYCKVLDWGRKHPVEFCSRFMGIELLDYQAMAIVESWTKEFIGWIESRNAGKTTKAGIYVMLRSLLIPYHATYLIGNVGDQSKEIFSKIEKIAKREIESFTGSTEFFLEEVRINIAGSDGFSHLPTSYKCELFNGSGIYTLNGDPTNIKGKRANLVVFDEVGWMQKEVLVQAEQFVNQSSDFKMGGNIRLAEEPKNFPRQLLYCSSASDTESEFYKKMRGFTIEMLSGNPRYYVCMLDADAVKTATKDGDPYPSLLSQEKIDNAMRENPDKAMRELYNKFDSESHEGQILTRRQVMQHTRQVPPELKNPGTKRYVLSWDSARINDGSIVEAAELINDPEIGWRMELKNVIALVDPNTKNKTPMRIPEQVDAFHQILLNYNGSEFGKLDYENIEHILVDSGAAGQPYAICDELVPDFDGDDGRRHKGVIDASHKLNRAHKGDFPDAVDIVTMVDPRAHRTELYRAIEDMMKLGVVTLPADYDSSKPYFTYYDKVKTNKKDEETGETIYEEIEKRHELTMDEQIALMQVELLKTELVTMCKYVNQDNVRYDYPPDKRNIMHDDRIYAFGLLCWHLAQLRRGQTLTPVKRDKPLGDLPICVTQVDF</sequence>
<dbReference type="EMBL" id="BK014910">
    <property type="protein sequence ID" value="DAD81903.1"/>
    <property type="molecule type" value="Genomic_DNA"/>
</dbReference>
<protein>
    <submittedName>
        <fullName evidence="1">Terminase large subunit</fullName>
    </submittedName>
</protein>
<proteinExistence type="predicted"/>
<name>A0A8S5MIP4_9CAUD</name>
<reference evidence="1" key="1">
    <citation type="journal article" date="2021" name="Proc. Natl. Acad. Sci. U.S.A.">
        <title>A Catalog of Tens of Thousands of Viruses from Human Metagenomes Reveals Hidden Associations with Chronic Diseases.</title>
        <authorList>
            <person name="Tisza M.J."/>
            <person name="Buck C.B."/>
        </authorList>
    </citation>
    <scope>NUCLEOTIDE SEQUENCE</scope>
    <source>
        <strain evidence="1">CtAvK3</strain>
    </source>
</reference>
<organism evidence="1">
    <name type="scientific">Siphoviridae sp. ctAvK3</name>
    <dbReference type="NCBI Taxonomy" id="2826184"/>
    <lineage>
        <taxon>Viruses</taxon>
        <taxon>Duplodnaviria</taxon>
        <taxon>Heunggongvirae</taxon>
        <taxon>Uroviricota</taxon>
        <taxon>Caudoviricetes</taxon>
    </lineage>
</organism>
<dbReference type="InterPro" id="IPR027417">
    <property type="entry name" value="P-loop_NTPase"/>
</dbReference>
<dbReference type="Gene3D" id="3.40.50.300">
    <property type="entry name" value="P-loop containing nucleotide triphosphate hydrolases"/>
    <property type="match status" value="1"/>
</dbReference>